<protein>
    <submittedName>
        <fullName evidence="2">Uncharacterized protein</fullName>
    </submittedName>
</protein>
<dbReference type="PANTHER" id="PTHR33625:SF3">
    <property type="entry name" value="OS04G0550700 PROTEIN"/>
    <property type="match status" value="1"/>
</dbReference>
<evidence type="ECO:0000313" key="2">
    <source>
        <dbReference type="EMBL" id="KAK9040142.1"/>
    </source>
</evidence>
<keyword evidence="3" id="KW-1185">Reference proteome</keyword>
<evidence type="ECO:0000313" key="3">
    <source>
        <dbReference type="Proteomes" id="UP001396334"/>
    </source>
</evidence>
<accession>A0ABR2TRY7</accession>
<sequence>MFGGGGKGMGGAAGRANMLRAIVGRAAVSKNSTATFQEPLSSPTSSATRRHNNSNSNGYLYVFTSSSSSGSSSLGSHNSDSGVPITANSGSPSPWPVSSGPLCFDDFVWVPCEEGDVNQQAHDFVLGPAPSVAEVQSAVSALQRVAGVSSPREFIRDKFSYNADKEIGYQFPSPGTGFMPRVPSAGSELEWMEPSMQLYDTQASQPCVTNSVYDAFRLLQTDPAVQKMVVSLSSDEAVWNAVLNNETVRELREAYSAAAEDSSSLSSDESFDESSEATNIVKWILDNTKEKIMGLLDKITKLVNELFKQPPDDETKAADPFDERLRISMVLSVLVLLVVVVNRAQPA</sequence>
<feature type="region of interest" description="Disordered" evidence="1">
    <location>
        <begin position="32"/>
        <end position="52"/>
    </location>
</feature>
<proteinExistence type="predicted"/>
<feature type="region of interest" description="Disordered" evidence="1">
    <location>
        <begin position="72"/>
        <end position="92"/>
    </location>
</feature>
<organism evidence="2 3">
    <name type="scientific">Hibiscus sabdariffa</name>
    <name type="common">roselle</name>
    <dbReference type="NCBI Taxonomy" id="183260"/>
    <lineage>
        <taxon>Eukaryota</taxon>
        <taxon>Viridiplantae</taxon>
        <taxon>Streptophyta</taxon>
        <taxon>Embryophyta</taxon>
        <taxon>Tracheophyta</taxon>
        <taxon>Spermatophyta</taxon>
        <taxon>Magnoliopsida</taxon>
        <taxon>eudicotyledons</taxon>
        <taxon>Gunneridae</taxon>
        <taxon>Pentapetalae</taxon>
        <taxon>rosids</taxon>
        <taxon>malvids</taxon>
        <taxon>Malvales</taxon>
        <taxon>Malvaceae</taxon>
        <taxon>Malvoideae</taxon>
        <taxon>Hibiscus</taxon>
    </lineage>
</organism>
<gene>
    <name evidence="2" type="ORF">V6N11_015319</name>
</gene>
<name>A0ABR2TRY7_9ROSI</name>
<dbReference type="Proteomes" id="UP001396334">
    <property type="component" value="Unassembled WGS sequence"/>
</dbReference>
<comment type="caution">
    <text evidence="2">The sequence shown here is derived from an EMBL/GenBank/DDBJ whole genome shotgun (WGS) entry which is preliminary data.</text>
</comment>
<evidence type="ECO:0000256" key="1">
    <source>
        <dbReference type="SAM" id="MobiDB-lite"/>
    </source>
</evidence>
<dbReference type="EMBL" id="JBBPBN010000004">
    <property type="protein sequence ID" value="KAK9040142.1"/>
    <property type="molecule type" value="Genomic_DNA"/>
</dbReference>
<feature type="compositionally biased region" description="Low complexity" evidence="1">
    <location>
        <begin position="72"/>
        <end position="82"/>
    </location>
</feature>
<dbReference type="PANTHER" id="PTHR33625">
    <property type="entry name" value="OS08G0179900 PROTEIN"/>
    <property type="match status" value="1"/>
</dbReference>
<reference evidence="2 3" key="1">
    <citation type="journal article" date="2024" name="G3 (Bethesda)">
        <title>Genome assembly of Hibiscus sabdariffa L. provides insights into metabolisms of medicinal natural products.</title>
        <authorList>
            <person name="Kim T."/>
        </authorList>
    </citation>
    <scope>NUCLEOTIDE SEQUENCE [LARGE SCALE GENOMIC DNA]</scope>
    <source>
        <strain evidence="2">TK-2024</strain>
        <tissue evidence="2">Old leaves</tissue>
    </source>
</reference>